<sequence length="59" mass="6292">MSSPQKPQYSQSEELANTITHGIGMIFGIVGLILLLIKATNHQADTLTVTSMAIYGSSI</sequence>
<protein>
    <submittedName>
        <fullName evidence="2">Hemolysin III family protein</fullName>
    </submittedName>
</protein>
<evidence type="ECO:0000313" key="2">
    <source>
        <dbReference type="EMBL" id="NMR76813.1"/>
    </source>
</evidence>
<comment type="caution">
    <text evidence="2">The sequence shown here is derived from an EMBL/GenBank/DDBJ whole genome shotgun (WGS) entry which is preliminary data.</text>
</comment>
<proteinExistence type="predicted"/>
<organism evidence="2 3">
    <name type="scientific">Vibrio alginolyticus</name>
    <dbReference type="NCBI Taxonomy" id="663"/>
    <lineage>
        <taxon>Bacteria</taxon>
        <taxon>Pseudomonadati</taxon>
        <taxon>Pseudomonadota</taxon>
        <taxon>Gammaproteobacteria</taxon>
        <taxon>Vibrionales</taxon>
        <taxon>Vibrionaceae</taxon>
        <taxon>Vibrio</taxon>
    </lineage>
</organism>
<feature type="transmembrane region" description="Helical" evidence="1">
    <location>
        <begin position="15"/>
        <end position="37"/>
    </location>
</feature>
<dbReference type="EMBL" id="JABCMA010000188">
    <property type="protein sequence ID" value="NMR76813.1"/>
    <property type="molecule type" value="Genomic_DNA"/>
</dbReference>
<evidence type="ECO:0000313" key="3">
    <source>
        <dbReference type="Proteomes" id="UP000565155"/>
    </source>
</evidence>
<keyword evidence="1" id="KW-0812">Transmembrane</keyword>
<reference evidence="2 3" key="1">
    <citation type="submission" date="2020-04" db="EMBL/GenBank/DDBJ databases">
        <title>Whole-genome sequencing of Vibrio spp. from China reveals different genetic environments of blaCTX-M-14 among diverse lineages.</title>
        <authorList>
            <person name="Zheng Z."/>
            <person name="Ye L."/>
            <person name="Chen S."/>
        </authorList>
    </citation>
    <scope>NUCLEOTIDE SEQUENCE [LARGE SCALE GENOMIC DNA]</scope>
    <source>
        <strain evidence="2 3">Vb1636</strain>
    </source>
</reference>
<evidence type="ECO:0000256" key="1">
    <source>
        <dbReference type="SAM" id="Phobius"/>
    </source>
</evidence>
<gene>
    <name evidence="2" type="ORF">HKB35_24825</name>
</gene>
<keyword evidence="1" id="KW-1133">Transmembrane helix</keyword>
<name>A0A7Y0N0J0_VIBAL</name>
<feature type="non-terminal residue" evidence="2">
    <location>
        <position position="59"/>
    </location>
</feature>
<keyword evidence="1" id="KW-0472">Membrane</keyword>
<dbReference type="AlphaFoldDB" id="A0A7Y0N0J0"/>
<dbReference type="Proteomes" id="UP000565155">
    <property type="component" value="Unassembled WGS sequence"/>
</dbReference>
<accession>A0A7Y0N0J0</accession>